<reference evidence="1" key="1">
    <citation type="submission" date="2021-03" db="EMBL/GenBank/DDBJ databases">
        <title>Evolutionary priming and transition to the ectomycorrhizal habit in an iconic lineage of mushroom-forming fungi: is preadaptation a requirement?</title>
        <authorList>
            <consortium name="DOE Joint Genome Institute"/>
            <person name="Looney B.P."/>
            <person name="Miyauchi S."/>
            <person name="Morin E."/>
            <person name="Drula E."/>
            <person name="Courty P.E."/>
            <person name="Chicoki N."/>
            <person name="Fauchery L."/>
            <person name="Kohler A."/>
            <person name="Kuo A."/>
            <person name="LaButti K."/>
            <person name="Pangilinan J."/>
            <person name="Lipzen A."/>
            <person name="Riley R."/>
            <person name="Andreopoulos W."/>
            <person name="He G."/>
            <person name="Johnson J."/>
            <person name="Barry K.W."/>
            <person name="Grigoriev I.V."/>
            <person name="Nagy L."/>
            <person name="Hibbett D."/>
            <person name="Henrissat B."/>
            <person name="Matheny P.B."/>
            <person name="Labbe J."/>
            <person name="Martin A.F."/>
        </authorList>
    </citation>
    <scope>NUCLEOTIDE SEQUENCE</scope>
    <source>
        <strain evidence="1">BPL698</strain>
    </source>
</reference>
<gene>
    <name evidence="1" type="ORF">F5148DRAFT_1198650</name>
</gene>
<dbReference type="Proteomes" id="UP001207468">
    <property type="component" value="Unassembled WGS sequence"/>
</dbReference>
<organism evidence="1 2">
    <name type="scientific">Russula earlei</name>
    <dbReference type="NCBI Taxonomy" id="71964"/>
    <lineage>
        <taxon>Eukaryota</taxon>
        <taxon>Fungi</taxon>
        <taxon>Dikarya</taxon>
        <taxon>Basidiomycota</taxon>
        <taxon>Agaricomycotina</taxon>
        <taxon>Agaricomycetes</taxon>
        <taxon>Russulales</taxon>
        <taxon>Russulaceae</taxon>
        <taxon>Russula</taxon>
    </lineage>
</organism>
<evidence type="ECO:0000313" key="2">
    <source>
        <dbReference type="Proteomes" id="UP001207468"/>
    </source>
</evidence>
<keyword evidence="2" id="KW-1185">Reference proteome</keyword>
<name>A0ACC0U9Y9_9AGAM</name>
<proteinExistence type="predicted"/>
<evidence type="ECO:0000313" key="1">
    <source>
        <dbReference type="EMBL" id="KAI9508170.1"/>
    </source>
</evidence>
<accession>A0ACC0U9Y9</accession>
<protein>
    <submittedName>
        <fullName evidence="1">Uncharacterized protein</fullName>
    </submittedName>
</protein>
<comment type="caution">
    <text evidence="1">The sequence shown here is derived from an EMBL/GenBank/DDBJ whole genome shotgun (WGS) entry which is preliminary data.</text>
</comment>
<dbReference type="EMBL" id="JAGFNK010000099">
    <property type="protein sequence ID" value="KAI9508170.1"/>
    <property type="molecule type" value="Genomic_DNA"/>
</dbReference>
<sequence>MKASRNPHLFPETFFTTTLDAWAAAIQQLPLEAKQCMLEQVVHYKALSDMEHEFLVVYASHEPSGSKIVLGVDRNAEELAAAASQQASSGRTTSSSSLASSSSRYLSALMHIGTSSLPSSSSSSPSSSSSSSSSPGASPHLAYDAVQVSHDGTPAPILAQHGPTVPLSTLVFSSCPCPVAADRTATSASASAFSDSRSSHTDPRPSLLHLSVLLLAIRTHFPSYALLQHQCYFFARATSLALVDLFGGVETQLEEARRAATWRGLHVSLYSAGRVALQNMLLLPLVEFPALIVPAGLFAVYSAVKLYDGNVVESELDRRRISDVKIREHAIPDKYRVAWQSFVFERRESRK</sequence>